<dbReference type="NCBIfam" id="NF004065">
    <property type="entry name" value="PRK05580.1-1"/>
    <property type="match status" value="1"/>
</dbReference>
<comment type="function">
    <text evidence="11">Initiates the restart of stalled replication forks, which reloads the replicative helicase on sites other than the origin of replication. Recognizes and binds to abandoned replication forks and remodels them to uncover a helicase loading site. Promotes assembly of the primosome at these replication forks.</text>
</comment>
<evidence type="ECO:0000256" key="9">
    <source>
        <dbReference type="ARBA" id="ARBA00023125"/>
    </source>
</evidence>
<keyword evidence="14" id="KW-1185">Reference proteome</keyword>
<dbReference type="EC" id="5.6.2.4" evidence="11"/>
<evidence type="ECO:0000256" key="5">
    <source>
        <dbReference type="ARBA" id="ARBA00022801"/>
    </source>
</evidence>
<evidence type="ECO:0000256" key="4">
    <source>
        <dbReference type="ARBA" id="ARBA00022741"/>
    </source>
</evidence>
<keyword evidence="1 11" id="KW-0639">Primosome</keyword>
<keyword evidence="5 11" id="KW-0378">Hydrolase</keyword>
<evidence type="ECO:0000256" key="6">
    <source>
        <dbReference type="ARBA" id="ARBA00022806"/>
    </source>
</evidence>
<feature type="binding site" evidence="11">
    <location>
        <position position="468"/>
    </location>
    <ligand>
        <name>Zn(2+)</name>
        <dbReference type="ChEBI" id="CHEBI:29105"/>
        <label>2</label>
    </ligand>
</feature>
<keyword evidence="9 11" id="KW-0238">DNA-binding</keyword>
<feature type="binding site" evidence="11">
    <location>
        <position position="450"/>
    </location>
    <ligand>
        <name>Zn(2+)</name>
        <dbReference type="ChEBI" id="CHEBI:29105"/>
        <label>2</label>
    </ligand>
</feature>
<feature type="binding site" evidence="11">
    <location>
        <position position="465"/>
    </location>
    <ligand>
        <name>Zn(2+)</name>
        <dbReference type="ChEBI" id="CHEBI:29105"/>
        <label>2</label>
    </ligand>
</feature>
<dbReference type="HAMAP" id="MF_00983">
    <property type="entry name" value="PriA"/>
    <property type="match status" value="1"/>
</dbReference>
<dbReference type="EMBL" id="JBHSGU010000002">
    <property type="protein sequence ID" value="MFC4700502.1"/>
    <property type="molecule type" value="Genomic_DNA"/>
</dbReference>
<dbReference type="PANTHER" id="PTHR30580:SF0">
    <property type="entry name" value="PRIMOSOMAL PROTEIN N"/>
    <property type="match status" value="1"/>
</dbReference>
<dbReference type="GO" id="GO:0016787">
    <property type="term" value="F:hydrolase activity"/>
    <property type="evidence" value="ECO:0007669"/>
    <property type="project" value="UniProtKB-KW"/>
</dbReference>
<keyword evidence="3 11" id="KW-0479">Metal-binding</keyword>
<dbReference type="PANTHER" id="PTHR30580">
    <property type="entry name" value="PRIMOSOMAL PROTEIN N"/>
    <property type="match status" value="1"/>
</dbReference>
<keyword evidence="10 11" id="KW-0413">Isomerase</keyword>
<dbReference type="InterPro" id="IPR027417">
    <property type="entry name" value="P-loop_NTPase"/>
</dbReference>
<comment type="catalytic activity">
    <reaction evidence="11">
        <text>ATP + H2O = ADP + phosphate + H(+)</text>
        <dbReference type="Rhea" id="RHEA:13065"/>
        <dbReference type="ChEBI" id="CHEBI:15377"/>
        <dbReference type="ChEBI" id="CHEBI:15378"/>
        <dbReference type="ChEBI" id="CHEBI:30616"/>
        <dbReference type="ChEBI" id="CHEBI:43474"/>
        <dbReference type="ChEBI" id="CHEBI:456216"/>
        <dbReference type="EC" id="5.6.2.4"/>
    </reaction>
</comment>
<dbReference type="Pfam" id="PF00270">
    <property type="entry name" value="DEAD"/>
    <property type="match status" value="1"/>
</dbReference>
<name>A0ABV9LVF9_9ALTE</name>
<proteinExistence type="inferred from homology"/>
<dbReference type="InterPro" id="IPR041222">
    <property type="entry name" value="PriA_3primeBD"/>
</dbReference>
<dbReference type="NCBIfam" id="NF004067">
    <property type="entry name" value="PRK05580.1-4"/>
    <property type="match status" value="1"/>
</dbReference>
<keyword evidence="4 11" id="KW-0547">Nucleotide-binding</keyword>
<keyword evidence="7 11" id="KW-0862">Zinc</keyword>
<dbReference type="Proteomes" id="UP001595897">
    <property type="component" value="Unassembled WGS sequence"/>
</dbReference>
<comment type="subunit">
    <text evidence="11">Component of the replication restart primosome.</text>
</comment>
<evidence type="ECO:0000256" key="1">
    <source>
        <dbReference type="ARBA" id="ARBA00022515"/>
    </source>
</evidence>
<evidence type="ECO:0000313" key="14">
    <source>
        <dbReference type="Proteomes" id="UP001595897"/>
    </source>
</evidence>
<dbReference type="NCBIfam" id="TIGR00595">
    <property type="entry name" value="priA"/>
    <property type="match status" value="1"/>
</dbReference>
<feature type="binding site" evidence="11">
    <location>
        <position position="447"/>
    </location>
    <ligand>
        <name>Zn(2+)</name>
        <dbReference type="ChEBI" id="CHEBI:29105"/>
        <label>2</label>
    </ligand>
</feature>
<comment type="similarity">
    <text evidence="11">Belongs to the helicase family. PriA subfamily.</text>
</comment>
<evidence type="ECO:0000259" key="12">
    <source>
        <dbReference type="PROSITE" id="PS51192"/>
    </source>
</evidence>
<dbReference type="Pfam" id="PF18074">
    <property type="entry name" value="PriA_C"/>
    <property type="match status" value="1"/>
</dbReference>
<dbReference type="RefSeq" id="WP_382407960.1">
    <property type="nucleotide sequence ID" value="NZ_JBHSGU010000002.1"/>
</dbReference>
<evidence type="ECO:0000256" key="10">
    <source>
        <dbReference type="ARBA" id="ARBA00023235"/>
    </source>
</evidence>
<dbReference type="InterPro" id="IPR005259">
    <property type="entry name" value="PriA"/>
</dbReference>
<dbReference type="SUPFAM" id="SSF52540">
    <property type="entry name" value="P-loop containing nucleoside triphosphate hydrolases"/>
    <property type="match status" value="2"/>
</dbReference>
<keyword evidence="2 11" id="KW-0235">DNA replication</keyword>
<dbReference type="SMART" id="SM00487">
    <property type="entry name" value="DEXDc"/>
    <property type="match status" value="1"/>
</dbReference>
<comment type="caution">
    <text evidence="13">The sequence shown here is derived from an EMBL/GenBank/DDBJ whole genome shotgun (WGS) entry which is preliminary data.</text>
</comment>
<dbReference type="InterPro" id="IPR041236">
    <property type="entry name" value="PriA_C"/>
</dbReference>
<sequence length="731" mass="80976">MSDKFLTVAVPVPLRKSFDYLIPAELSQQQDWIGCRVQVPFGRRQLVGVVIASSNTSETPEAKLKAISARLDNTPVLDNKLLRLGAWMAQYYLHAIGEVYALLLPSALRKGGASLPADIPYIEKCFGQLSDVHESLKQAKKQLALCAAIACEAKPLSEIRAAYSASIIKDLQTKGLIRQTNKAYKPDTSWPERLLDAEHYGANIEQSIAISAINQAKGFASFLLEGVTGSGKTEVYLQVIEPRLAKGQQVLILVPEIGLTPQTVKRFEQRFGNIVGVLHSGLNDTQRLRIWQQAQANELGIVIGTRSSIFTPFAQLGMIIVDEEHDESFKQQDGVKYHARDIAVYRANQLNIPLIMGSATPSLETLHNAFIKKYHHCQLTQRAANASMPTQLLLDVKGQALKLGIAQGLIDKMQTQLAQGNQVLVFVHRRGYSPALLCHQCGHVETCVDCDNPYTVHKVSNNLQCHRCCNQRSIPRQCQQCGHKDLDTFGLGTEQIEQGMASLFPDYSCVRIDSDSTRGKGKLSHLLEQINAQTHQILIGTQILSKGHHFPNVTLAIILNVDGSLFSADFRAPEKLGQLITQLSGRAGRANKPGEVWLQTHHPQHPLLQDLVQNGFADYARSLLLERKEACLPPYEYQILLRVESANMGLITPFLNDAASLLSQLSKLKVIGPLPCAIEKKQGRFRMMLLIQSASRSYLHKALNDALPIIESHANSSKIRWSLDVSPLDFT</sequence>
<evidence type="ECO:0000256" key="11">
    <source>
        <dbReference type="HAMAP-Rule" id="MF_00983"/>
    </source>
</evidence>
<dbReference type="InterPro" id="IPR011545">
    <property type="entry name" value="DEAD/DEAH_box_helicase_dom"/>
</dbReference>
<evidence type="ECO:0000256" key="2">
    <source>
        <dbReference type="ARBA" id="ARBA00022705"/>
    </source>
</evidence>
<keyword evidence="6 11" id="KW-0347">Helicase</keyword>
<dbReference type="Pfam" id="PF17764">
    <property type="entry name" value="PriA_3primeBD"/>
    <property type="match status" value="1"/>
</dbReference>
<protein>
    <recommendedName>
        <fullName evidence="11">Replication restart protein PriA</fullName>
    </recommendedName>
    <alternativeName>
        <fullName evidence="11">ATP-dependent DNA helicase PriA</fullName>
        <ecNumber evidence="11">5.6.2.4</ecNumber>
    </alternativeName>
    <alternativeName>
        <fullName evidence="11">DNA 3'-5' helicase PriA</fullName>
    </alternativeName>
</protein>
<feature type="domain" description="Helicase ATP-binding" evidence="12">
    <location>
        <begin position="213"/>
        <end position="379"/>
    </location>
</feature>
<dbReference type="SMART" id="SM00490">
    <property type="entry name" value="HELICc"/>
    <property type="match status" value="1"/>
</dbReference>
<comment type="catalytic activity">
    <reaction evidence="11">
        <text>Couples ATP hydrolysis with the unwinding of duplex DNA by translocating in the 3'-5' direction.</text>
        <dbReference type="EC" id="5.6.2.4"/>
    </reaction>
</comment>
<feature type="binding site" evidence="11">
    <location>
        <position position="478"/>
    </location>
    <ligand>
        <name>Zn(2+)</name>
        <dbReference type="ChEBI" id="CHEBI:29105"/>
        <label>1</label>
    </ligand>
</feature>
<feature type="binding site" evidence="11">
    <location>
        <position position="438"/>
    </location>
    <ligand>
        <name>Zn(2+)</name>
        <dbReference type="ChEBI" id="CHEBI:29105"/>
        <label>1</label>
    </ligand>
</feature>
<evidence type="ECO:0000313" key="13">
    <source>
        <dbReference type="EMBL" id="MFC4700502.1"/>
    </source>
</evidence>
<organism evidence="13 14">
    <name type="scientific">Glaciecola siphonariae</name>
    <dbReference type="NCBI Taxonomy" id="521012"/>
    <lineage>
        <taxon>Bacteria</taxon>
        <taxon>Pseudomonadati</taxon>
        <taxon>Pseudomonadota</taxon>
        <taxon>Gammaproteobacteria</taxon>
        <taxon>Alteromonadales</taxon>
        <taxon>Alteromonadaceae</taxon>
        <taxon>Glaciecola</taxon>
    </lineage>
</organism>
<evidence type="ECO:0000256" key="7">
    <source>
        <dbReference type="ARBA" id="ARBA00022833"/>
    </source>
</evidence>
<gene>
    <name evidence="11 13" type="primary">priA</name>
    <name evidence="13" type="ORF">ACFO4O_10055</name>
</gene>
<keyword evidence="8 11" id="KW-0067">ATP-binding</keyword>
<accession>A0ABV9LVF9</accession>
<comment type="cofactor">
    <cofactor evidence="11">
        <name>Zn(2+)</name>
        <dbReference type="ChEBI" id="CHEBI:29105"/>
    </cofactor>
    <text evidence="11">Binds 2 zinc ions per subunit.</text>
</comment>
<dbReference type="InterPro" id="IPR042115">
    <property type="entry name" value="PriA_3primeBD_sf"/>
</dbReference>
<dbReference type="InterPro" id="IPR001650">
    <property type="entry name" value="Helicase_C-like"/>
</dbReference>
<dbReference type="Pfam" id="PF00271">
    <property type="entry name" value="Helicase_C"/>
    <property type="match status" value="1"/>
</dbReference>
<dbReference type="Gene3D" id="3.40.1440.60">
    <property type="entry name" value="PriA, 3(prime) DNA-binding domain"/>
    <property type="match status" value="1"/>
</dbReference>
<dbReference type="Gene3D" id="3.40.50.300">
    <property type="entry name" value="P-loop containing nucleotide triphosphate hydrolases"/>
    <property type="match status" value="2"/>
</dbReference>
<dbReference type="CDD" id="cd17929">
    <property type="entry name" value="DEXHc_priA"/>
    <property type="match status" value="1"/>
</dbReference>
<evidence type="ECO:0000256" key="8">
    <source>
        <dbReference type="ARBA" id="ARBA00022840"/>
    </source>
</evidence>
<evidence type="ECO:0000256" key="3">
    <source>
        <dbReference type="ARBA" id="ARBA00022723"/>
    </source>
</evidence>
<feature type="binding site" evidence="11">
    <location>
        <position position="441"/>
    </location>
    <ligand>
        <name>Zn(2+)</name>
        <dbReference type="ChEBI" id="CHEBI:29105"/>
        <label>1</label>
    </ligand>
</feature>
<dbReference type="PROSITE" id="PS51192">
    <property type="entry name" value="HELICASE_ATP_BIND_1"/>
    <property type="match status" value="1"/>
</dbReference>
<reference evidence="14" key="1">
    <citation type="journal article" date="2019" name="Int. J. Syst. Evol. Microbiol.">
        <title>The Global Catalogue of Microorganisms (GCM) 10K type strain sequencing project: providing services to taxonomists for standard genome sequencing and annotation.</title>
        <authorList>
            <consortium name="The Broad Institute Genomics Platform"/>
            <consortium name="The Broad Institute Genome Sequencing Center for Infectious Disease"/>
            <person name="Wu L."/>
            <person name="Ma J."/>
        </authorList>
    </citation>
    <scope>NUCLEOTIDE SEQUENCE [LARGE SCALE GENOMIC DNA]</scope>
    <source>
        <strain evidence="14">KACC 12507</strain>
    </source>
</reference>
<dbReference type="InterPro" id="IPR014001">
    <property type="entry name" value="Helicase_ATP-bd"/>
</dbReference>
<feature type="binding site" evidence="11">
    <location>
        <position position="481"/>
    </location>
    <ligand>
        <name>Zn(2+)</name>
        <dbReference type="ChEBI" id="CHEBI:29105"/>
        <label>1</label>
    </ligand>
</feature>